<name>A0ABU4ZTQ5_9HYPH</name>
<dbReference type="EMBL" id="JAVIJF010000020">
    <property type="protein sequence ID" value="MDX8527817.1"/>
    <property type="molecule type" value="Genomic_DNA"/>
</dbReference>
<comment type="caution">
    <text evidence="3">The sequence shown here is derived from an EMBL/GenBank/DDBJ whole genome shotgun (WGS) entry which is preliminary data.</text>
</comment>
<keyword evidence="2" id="KW-1133">Transmembrane helix</keyword>
<evidence type="ECO:0000256" key="1">
    <source>
        <dbReference type="SAM" id="MobiDB-lite"/>
    </source>
</evidence>
<dbReference type="Proteomes" id="UP001276840">
    <property type="component" value="Unassembled WGS sequence"/>
</dbReference>
<accession>A0ABU4ZTQ5</accession>
<evidence type="ECO:0000256" key="2">
    <source>
        <dbReference type="SAM" id="Phobius"/>
    </source>
</evidence>
<proteinExistence type="predicted"/>
<feature type="region of interest" description="Disordered" evidence="1">
    <location>
        <begin position="1"/>
        <end position="33"/>
    </location>
</feature>
<organism evidence="3 4">
    <name type="scientific">Mesorhizobium montanum</name>
    <dbReference type="NCBI Taxonomy" id="3072323"/>
    <lineage>
        <taxon>Bacteria</taxon>
        <taxon>Pseudomonadati</taxon>
        <taxon>Pseudomonadota</taxon>
        <taxon>Alphaproteobacteria</taxon>
        <taxon>Hyphomicrobiales</taxon>
        <taxon>Phyllobacteriaceae</taxon>
        <taxon>Mesorhizobium</taxon>
    </lineage>
</organism>
<reference evidence="3 4" key="1">
    <citation type="submission" date="2023-08" db="EMBL/GenBank/DDBJ databases">
        <title>Implementing the SeqCode for naming new Mesorhizobium species isolated from Vachellia karroo root nodules.</title>
        <authorList>
            <person name="Van Lill M."/>
        </authorList>
    </citation>
    <scope>NUCLEOTIDE SEQUENCE [LARGE SCALE GENOMIC DNA]</scope>
    <source>
        <strain evidence="3 4">MSK 1335</strain>
    </source>
</reference>
<gene>
    <name evidence="3" type="ORF">RFM68_25295</name>
</gene>
<feature type="transmembrane region" description="Helical" evidence="2">
    <location>
        <begin position="50"/>
        <end position="73"/>
    </location>
</feature>
<evidence type="ECO:0000313" key="3">
    <source>
        <dbReference type="EMBL" id="MDX8527817.1"/>
    </source>
</evidence>
<evidence type="ECO:0000313" key="4">
    <source>
        <dbReference type="Proteomes" id="UP001276840"/>
    </source>
</evidence>
<keyword evidence="4" id="KW-1185">Reference proteome</keyword>
<keyword evidence="2" id="KW-0472">Membrane</keyword>
<keyword evidence="2" id="KW-0812">Transmembrane</keyword>
<protein>
    <submittedName>
        <fullName evidence="3">Uncharacterized protein</fullName>
    </submittedName>
</protein>
<sequence length="171" mass="18088">MSIDRSISGHCRPGGGNQPETMSVSQREETMANDQTLSQRFDEYQPSKTLWFWSVVGAAVLTMIVGFTAGGWTTAGTASEMAKTSAIKAKAELAANLCVEKFITASNASDNLAKLKGTSSYQRDSFISDGGWVKLAGVKKDVPGAADLCADKLAAMDTIPVNSVAQDNTKS</sequence>